<gene>
    <name evidence="1" type="ORF">ACFOM9_09030</name>
</gene>
<dbReference type="Pfam" id="PF24178">
    <property type="entry name" value="Subterisin"/>
    <property type="match status" value="1"/>
</dbReference>
<comment type="caution">
    <text evidence="1">The sequence shown here is derived from an EMBL/GenBank/DDBJ whole genome shotgun (WGS) entry which is preliminary data.</text>
</comment>
<evidence type="ECO:0000313" key="1">
    <source>
        <dbReference type="EMBL" id="MFC3660206.1"/>
    </source>
</evidence>
<reference evidence="2" key="1">
    <citation type="journal article" date="2019" name="Int. J. Syst. Evol. Microbiol.">
        <title>The Global Catalogue of Microorganisms (GCM) 10K type strain sequencing project: providing services to taxonomists for standard genome sequencing and annotation.</title>
        <authorList>
            <consortium name="The Broad Institute Genomics Platform"/>
            <consortium name="The Broad Institute Genome Sequencing Center for Infectious Disease"/>
            <person name="Wu L."/>
            <person name="Ma J."/>
        </authorList>
    </citation>
    <scope>NUCLEOTIDE SEQUENCE [LARGE SCALE GENOMIC DNA]</scope>
    <source>
        <strain evidence="2">KCTC 42211</strain>
    </source>
</reference>
<proteinExistence type="predicted"/>
<evidence type="ECO:0000313" key="2">
    <source>
        <dbReference type="Proteomes" id="UP001595724"/>
    </source>
</evidence>
<dbReference type="NCBIfam" id="NF033522">
    <property type="entry name" value="lasso_benenodin"/>
    <property type="match status" value="1"/>
</dbReference>
<sequence length="47" mass="5101">MNANESTRTDVQEDLIELGVASVETLGKLGPTDEAVFHRIMPGISEE</sequence>
<protein>
    <submittedName>
        <fullName evidence="1">Benenodin family lasso peptide</fullName>
    </submittedName>
</protein>
<dbReference type="Proteomes" id="UP001595724">
    <property type="component" value="Unassembled WGS sequence"/>
</dbReference>
<dbReference type="EMBL" id="JBHRYF010000008">
    <property type="protein sequence ID" value="MFC3660206.1"/>
    <property type="molecule type" value="Genomic_DNA"/>
</dbReference>
<organism evidence="1 2">
    <name type="scientific">Luteimonas notoginsengisoli</name>
    <dbReference type="NCBI Taxonomy" id="1578200"/>
    <lineage>
        <taxon>Bacteria</taxon>
        <taxon>Pseudomonadati</taxon>
        <taxon>Pseudomonadota</taxon>
        <taxon>Gammaproteobacteria</taxon>
        <taxon>Lysobacterales</taxon>
        <taxon>Lysobacteraceae</taxon>
        <taxon>Luteimonas</taxon>
    </lineage>
</organism>
<accession>A0ABV7UTL6</accession>
<dbReference type="InterPro" id="IPR049805">
    <property type="entry name" value="Lasso_benenodin"/>
</dbReference>
<name>A0ABV7UTL6_9GAMM</name>
<keyword evidence="2" id="KW-1185">Reference proteome</keyword>
<dbReference type="RefSeq" id="WP_386709249.1">
    <property type="nucleotide sequence ID" value="NZ_JBHRYF010000008.1"/>
</dbReference>